<dbReference type="Proteomes" id="UP000663920">
    <property type="component" value="Chromosome"/>
</dbReference>
<dbReference type="EMBL" id="CP071869">
    <property type="protein sequence ID" value="QTE21692.1"/>
    <property type="molecule type" value="Genomic_DNA"/>
</dbReference>
<proteinExistence type="predicted"/>
<evidence type="ECO:0000313" key="2">
    <source>
        <dbReference type="Proteomes" id="UP000663920"/>
    </source>
</evidence>
<dbReference type="Gene3D" id="2.60.120.10">
    <property type="entry name" value="Jelly Rolls"/>
    <property type="match status" value="1"/>
</dbReference>
<dbReference type="RefSeq" id="WP_208077244.1">
    <property type="nucleotide sequence ID" value="NZ_CP071869.1"/>
</dbReference>
<dbReference type="KEGG" id="pcea:J3359_12785"/>
<dbReference type="InterPro" id="IPR014710">
    <property type="entry name" value="RmlC-like_jellyroll"/>
</dbReference>
<reference evidence="1 2" key="1">
    <citation type="submission" date="2021-03" db="EMBL/GenBank/DDBJ databases">
        <title>Complete genome of Polaribacter_sp.SM13.</title>
        <authorList>
            <person name="Jeong S.W."/>
            <person name="Bae J.W."/>
        </authorList>
    </citation>
    <scope>NUCLEOTIDE SEQUENCE [LARGE SCALE GENOMIC DNA]</scope>
    <source>
        <strain evidence="1 2">SM13</strain>
    </source>
</reference>
<dbReference type="AlphaFoldDB" id="A0A975H5S6"/>
<name>A0A975H5S6_9FLAO</name>
<sequence>MTTKEINKKGNWDSFWTEDLKEALKTAEKNEIVGEHLLLETETFKVWNIQLLAGKSLPFHKHSKPYFYTAITSGKSRSFYNDGKIVDTEYKKNDITYFNNLSESNYFIHNLKNIGNNTLIFTTVEFKQNQ</sequence>
<keyword evidence="2" id="KW-1185">Reference proteome</keyword>
<accession>A0A975H5S6</accession>
<organism evidence="1 2">
    <name type="scientific">Polaribacter cellanae</name>
    <dbReference type="NCBI Taxonomy" id="2818493"/>
    <lineage>
        <taxon>Bacteria</taxon>
        <taxon>Pseudomonadati</taxon>
        <taxon>Bacteroidota</taxon>
        <taxon>Flavobacteriia</taxon>
        <taxon>Flavobacteriales</taxon>
        <taxon>Flavobacteriaceae</taxon>
    </lineage>
</organism>
<dbReference type="SUPFAM" id="SSF51182">
    <property type="entry name" value="RmlC-like cupins"/>
    <property type="match status" value="1"/>
</dbReference>
<dbReference type="InterPro" id="IPR011051">
    <property type="entry name" value="RmlC_Cupin_sf"/>
</dbReference>
<protein>
    <recommendedName>
        <fullName evidence="3">Cupin domain-containing protein</fullName>
    </recommendedName>
</protein>
<evidence type="ECO:0008006" key="3">
    <source>
        <dbReference type="Google" id="ProtNLM"/>
    </source>
</evidence>
<gene>
    <name evidence="1" type="ORF">J3359_12785</name>
</gene>
<evidence type="ECO:0000313" key="1">
    <source>
        <dbReference type="EMBL" id="QTE21692.1"/>
    </source>
</evidence>